<name>A0A383B7H8_9ZZZZ</name>
<proteinExistence type="predicted"/>
<dbReference type="EMBL" id="UINC01198256">
    <property type="protein sequence ID" value="SVE16136.1"/>
    <property type="molecule type" value="Genomic_DNA"/>
</dbReference>
<sequence length="79" mass="9514">MKHKDRDWKVLQSIENDMEDRCVDFFVRTNGTYGFEEYRRDREDDEGWKKMGQYSGTMFSSMEDAKESARYLIGWLLPS</sequence>
<accession>A0A383B7H8</accession>
<gene>
    <name evidence="1" type="ORF">METZ01_LOCUS468990</name>
</gene>
<reference evidence="1" key="1">
    <citation type="submission" date="2018-05" db="EMBL/GenBank/DDBJ databases">
        <authorList>
            <person name="Lanie J.A."/>
            <person name="Ng W.-L."/>
            <person name="Kazmierczak K.M."/>
            <person name="Andrzejewski T.M."/>
            <person name="Davidsen T.M."/>
            <person name="Wayne K.J."/>
            <person name="Tettelin H."/>
            <person name="Glass J.I."/>
            <person name="Rusch D."/>
            <person name="Podicherti R."/>
            <person name="Tsui H.-C.T."/>
            <person name="Winkler M.E."/>
        </authorList>
    </citation>
    <scope>NUCLEOTIDE SEQUENCE</scope>
</reference>
<evidence type="ECO:0000313" key="1">
    <source>
        <dbReference type="EMBL" id="SVE16136.1"/>
    </source>
</evidence>
<dbReference type="AlphaFoldDB" id="A0A383B7H8"/>
<protein>
    <submittedName>
        <fullName evidence="1">Uncharacterized protein</fullName>
    </submittedName>
</protein>
<organism evidence="1">
    <name type="scientific">marine metagenome</name>
    <dbReference type="NCBI Taxonomy" id="408172"/>
    <lineage>
        <taxon>unclassified sequences</taxon>
        <taxon>metagenomes</taxon>
        <taxon>ecological metagenomes</taxon>
    </lineage>
</organism>